<feature type="binding site" evidence="9">
    <location>
        <position position="99"/>
    </location>
    <ligand>
        <name>Ni(2+)</name>
        <dbReference type="ChEBI" id="CHEBI:49786"/>
    </ligand>
</feature>
<dbReference type="PATRIC" id="fig|423471.3.peg.5400"/>
<comment type="catalytic activity">
    <reaction evidence="9">
        <text>1,2-dihydroxy-5-(methylsulfanyl)pent-1-en-3-one + O2 = 3-(methylsulfanyl)propanoate + CO + formate + 2 H(+)</text>
        <dbReference type="Rhea" id="RHEA:14161"/>
        <dbReference type="ChEBI" id="CHEBI:15378"/>
        <dbReference type="ChEBI" id="CHEBI:15379"/>
        <dbReference type="ChEBI" id="CHEBI:15740"/>
        <dbReference type="ChEBI" id="CHEBI:17245"/>
        <dbReference type="ChEBI" id="CHEBI:49016"/>
        <dbReference type="ChEBI" id="CHEBI:49252"/>
        <dbReference type="EC" id="1.13.11.53"/>
    </reaction>
</comment>
<protein>
    <recommendedName>
        <fullName evidence="9">Acireductone dioxygenase</fullName>
    </recommendedName>
    <alternativeName>
        <fullName evidence="9">1,2-dihydroxy-3-keto-5-methylthiopentene dioxygenase</fullName>
        <shortName evidence="9">DHK-MTPene dioxygenase</shortName>
    </alternativeName>
    <alternativeName>
        <fullName evidence="9">Acireductone dioxygenase (Fe(2+)-requiring)</fullName>
        <shortName evidence="9">ARD'</shortName>
        <shortName evidence="9">Fe-ARD</shortName>
        <ecNumber evidence="9">1.13.11.54</ecNumber>
    </alternativeName>
    <alternativeName>
        <fullName evidence="9">Acireductone dioxygenase (Ni(2+)-requiring)</fullName>
        <shortName evidence="9">ARD</shortName>
        <shortName evidence="9">Ni-ARD</shortName>
        <ecNumber evidence="9">1.13.11.53</ecNumber>
    </alternativeName>
</protein>
<keyword evidence="6 9" id="KW-0560">Oxidoreductase</keyword>
<comment type="catalytic activity">
    <reaction evidence="1 9">
        <text>1,2-dihydroxy-5-(methylsulfanyl)pent-1-en-3-one + O2 = 4-methylsulfanyl-2-oxobutanoate + formate + 2 H(+)</text>
        <dbReference type="Rhea" id="RHEA:24504"/>
        <dbReference type="ChEBI" id="CHEBI:15378"/>
        <dbReference type="ChEBI" id="CHEBI:15379"/>
        <dbReference type="ChEBI" id="CHEBI:15740"/>
        <dbReference type="ChEBI" id="CHEBI:16723"/>
        <dbReference type="ChEBI" id="CHEBI:49252"/>
        <dbReference type="EC" id="1.13.11.54"/>
    </reaction>
</comment>
<dbReference type="EC" id="1.13.11.53" evidence="9"/>
<feature type="binding site" evidence="9">
    <location>
        <position position="144"/>
    </location>
    <ligand>
        <name>Ni(2+)</name>
        <dbReference type="ChEBI" id="CHEBI:49786"/>
    </ligand>
</feature>
<dbReference type="InterPro" id="IPR014710">
    <property type="entry name" value="RmlC-like_jellyroll"/>
</dbReference>
<dbReference type="Proteomes" id="UP000003477">
    <property type="component" value="Unassembled WGS sequence"/>
</dbReference>
<evidence type="ECO:0000256" key="7">
    <source>
        <dbReference type="ARBA" id="ARBA00023004"/>
    </source>
</evidence>
<reference evidence="10 11" key="1">
    <citation type="journal article" date="2011" name="Front. Microbiol.">
        <title>Two Strains of Crocosphaera watsonii with Highly Conserved Genomes are Distinguished by Strain-Specific Features.</title>
        <authorList>
            <person name="Bench S.R."/>
            <person name="Ilikchyan I.N."/>
            <person name="Tripp H.J."/>
            <person name="Zehr J.P."/>
        </authorList>
    </citation>
    <scope>NUCLEOTIDE SEQUENCE [LARGE SCALE GENOMIC DNA]</scope>
    <source>
        <strain evidence="10 11">WH 0003</strain>
    </source>
</reference>
<dbReference type="GO" id="GO:0016151">
    <property type="term" value="F:nickel cation binding"/>
    <property type="evidence" value="ECO:0007669"/>
    <property type="project" value="UniProtKB-UniRule"/>
</dbReference>
<evidence type="ECO:0000313" key="11">
    <source>
        <dbReference type="Proteomes" id="UP000003477"/>
    </source>
</evidence>
<dbReference type="GO" id="GO:0019509">
    <property type="term" value="P:L-methionine salvage from methylthioadenosine"/>
    <property type="evidence" value="ECO:0007669"/>
    <property type="project" value="UniProtKB-UniRule"/>
</dbReference>
<dbReference type="PANTHER" id="PTHR23418:SF0">
    <property type="entry name" value="ACIREDUCTONE DIOXYGENASE"/>
    <property type="match status" value="1"/>
</dbReference>
<dbReference type="AlphaFoldDB" id="G5JEE1"/>
<feature type="binding site" evidence="9">
    <location>
        <position position="105"/>
    </location>
    <ligand>
        <name>Ni(2+)</name>
        <dbReference type="ChEBI" id="CHEBI:49786"/>
    </ligand>
</feature>
<keyword evidence="5 9" id="KW-0223">Dioxygenase</keyword>
<comment type="caution">
    <text evidence="9">Lacks conserved residue(s) required for the propagation of feature annotation.</text>
</comment>
<evidence type="ECO:0000256" key="4">
    <source>
        <dbReference type="ARBA" id="ARBA00022723"/>
    </source>
</evidence>
<evidence type="ECO:0000256" key="1">
    <source>
        <dbReference type="ARBA" id="ARBA00000428"/>
    </source>
</evidence>
<accession>G5JEE1</accession>
<gene>
    <name evidence="9" type="primary">mtnD</name>
    <name evidence="10" type="ORF">CWATWH0003_B128</name>
</gene>
<evidence type="ECO:0000256" key="5">
    <source>
        <dbReference type="ARBA" id="ARBA00022964"/>
    </source>
</evidence>
<evidence type="ECO:0000256" key="3">
    <source>
        <dbReference type="ARBA" id="ARBA00022605"/>
    </source>
</evidence>
<dbReference type="Pfam" id="PF03079">
    <property type="entry name" value="ARD"/>
    <property type="match status" value="1"/>
</dbReference>
<dbReference type="GO" id="GO:0019284">
    <property type="term" value="P:L-methionine salvage from S-adenosylmethionine"/>
    <property type="evidence" value="ECO:0007669"/>
    <property type="project" value="InterPro"/>
</dbReference>
<name>G5JEE1_CROWT</name>
<dbReference type="InterPro" id="IPR023956">
    <property type="entry name" value="ARD_bac"/>
</dbReference>
<comment type="caution">
    <text evidence="10">The sequence shown here is derived from an EMBL/GenBank/DDBJ whole genome shotgun (WGS) entry which is preliminary data.</text>
</comment>
<keyword evidence="4 9" id="KW-0479">Metal-binding</keyword>
<evidence type="ECO:0000256" key="9">
    <source>
        <dbReference type="HAMAP-Rule" id="MF_01682"/>
    </source>
</evidence>
<dbReference type="CDD" id="cd02232">
    <property type="entry name" value="cupin_ARD"/>
    <property type="match status" value="1"/>
</dbReference>
<organism evidence="10 11">
    <name type="scientific">Crocosphaera watsonii WH 0003</name>
    <dbReference type="NCBI Taxonomy" id="423471"/>
    <lineage>
        <taxon>Bacteria</taxon>
        <taxon>Bacillati</taxon>
        <taxon>Cyanobacteriota</taxon>
        <taxon>Cyanophyceae</taxon>
        <taxon>Oscillatoriophycideae</taxon>
        <taxon>Chroococcales</taxon>
        <taxon>Aphanothecaceae</taxon>
        <taxon>Crocosphaera</taxon>
    </lineage>
</organism>
<keyword evidence="8 9" id="KW-0486">Methionine biosynthesis</keyword>
<dbReference type="InterPro" id="IPR011051">
    <property type="entry name" value="RmlC_Cupin_sf"/>
</dbReference>
<feature type="binding site" evidence="9">
    <location>
        <position position="144"/>
    </location>
    <ligand>
        <name>Fe(2+)</name>
        <dbReference type="ChEBI" id="CHEBI:29033"/>
    </ligand>
</feature>
<dbReference type="Gene3D" id="2.60.120.10">
    <property type="entry name" value="Jelly Rolls"/>
    <property type="match status" value="1"/>
</dbReference>
<dbReference type="GeneID" id="88769066"/>
<evidence type="ECO:0000256" key="6">
    <source>
        <dbReference type="ARBA" id="ARBA00023002"/>
    </source>
</evidence>
<comment type="subunit">
    <text evidence="9">Monomer.</text>
</comment>
<dbReference type="InterPro" id="IPR004313">
    <property type="entry name" value="ARD"/>
</dbReference>
<dbReference type="GO" id="GO:0005506">
    <property type="term" value="F:iron ion binding"/>
    <property type="evidence" value="ECO:0007669"/>
    <property type="project" value="UniProtKB-UniRule"/>
</dbReference>
<comment type="similarity">
    <text evidence="9">Belongs to the acireductone dioxygenase (ARD) family.</text>
</comment>
<dbReference type="GO" id="GO:0010308">
    <property type="term" value="F:acireductone dioxygenase (Ni2+-requiring) activity"/>
    <property type="evidence" value="ECO:0007669"/>
    <property type="project" value="UniProtKB-UniRule"/>
</dbReference>
<evidence type="ECO:0000313" key="10">
    <source>
        <dbReference type="EMBL" id="EHJ09444.1"/>
    </source>
</evidence>
<feature type="binding site" evidence="9">
    <location>
        <position position="105"/>
    </location>
    <ligand>
        <name>Fe(2+)</name>
        <dbReference type="ChEBI" id="CHEBI:29033"/>
    </ligand>
</feature>
<keyword evidence="7 9" id="KW-0408">Iron</keyword>
<feature type="site" description="May play a role in transmitting local conformational changes" evidence="9">
    <location>
        <position position="104"/>
    </location>
</feature>
<feature type="binding site" evidence="9">
    <location>
        <position position="101"/>
    </location>
    <ligand>
        <name>Ni(2+)</name>
        <dbReference type="ChEBI" id="CHEBI:49786"/>
    </ligand>
</feature>
<dbReference type="RefSeq" id="WP_007313508.1">
    <property type="nucleotide sequence ID" value="NZ_AESD01001000.1"/>
</dbReference>
<dbReference type="EC" id="1.13.11.54" evidence="9"/>
<dbReference type="UniPathway" id="UPA00904">
    <property type="reaction ID" value="UER00878"/>
</dbReference>
<sequence length="179" mass="20624">MAILQFENGRTCSNLDEITAHLSVLNVQLKHWPINSVSLLKKLANPTLTEEEQEQVLTELNPYFESLKQNFGYQDRDLVILYPELPNLDNLLAKFQSCHTHADDEVRYIIEGEGVFGFVLPDGSQIELTMQSEEYINIPAGTEHWFHLTASKQIKLLRYFTSTQGWTPEYTDTTIRFVS</sequence>
<dbReference type="PANTHER" id="PTHR23418">
    <property type="entry name" value="ACIREDUCTONE DIOXYGENASE"/>
    <property type="match status" value="1"/>
</dbReference>
<comment type="function">
    <text evidence="9">Catalyzes 2 different reactions between oxygene and the acireductone 1,2-dihydroxy-3-keto-5-methylthiopentene (DHK-MTPene) depending upon the metal bound in the active site. Fe-containing acireductone dioxygenase (Fe-ARD) produces formate and 2-keto-4-methylthiobutyrate (KMTB), the alpha-ketoacid precursor of methionine in the methionine recycle pathway. Ni-containing acireductone dioxygenase (Ni-ARD) produces methylthiopropionate, carbon monoxide and formate, and does not lie on the methionine recycle pathway.</text>
</comment>
<comment type="cofactor">
    <cofactor evidence="9">
        <name>Fe(2+)</name>
        <dbReference type="ChEBI" id="CHEBI:29033"/>
    </cofactor>
    <text evidence="9">Binds 1 Fe(2+) cation per monomer.</text>
</comment>
<keyword evidence="3 9" id="KW-0028">Amino-acid biosynthesis</keyword>
<dbReference type="EMBL" id="AESD01001000">
    <property type="protein sequence ID" value="EHJ09444.1"/>
    <property type="molecule type" value="Genomic_DNA"/>
</dbReference>
<evidence type="ECO:0000256" key="8">
    <source>
        <dbReference type="ARBA" id="ARBA00023167"/>
    </source>
</evidence>
<dbReference type="HAMAP" id="MF_01682">
    <property type="entry name" value="Salvage_MtnD"/>
    <property type="match status" value="1"/>
</dbReference>
<feature type="binding site" evidence="9">
    <location>
        <position position="101"/>
    </location>
    <ligand>
        <name>Fe(2+)</name>
        <dbReference type="ChEBI" id="CHEBI:29033"/>
    </ligand>
</feature>
<comment type="pathway">
    <text evidence="9">Amino-acid biosynthesis; L-methionine biosynthesis via salvage pathway; L-methionine from S-methyl-5-thio-alpha-D-ribose 1-phosphate: step 5/6.</text>
</comment>
<dbReference type="SUPFAM" id="SSF51182">
    <property type="entry name" value="RmlC-like cupins"/>
    <property type="match status" value="1"/>
</dbReference>
<proteinExistence type="inferred from homology"/>
<keyword evidence="2 9" id="KW-0533">Nickel</keyword>
<comment type="cofactor">
    <cofactor evidence="9">
        <name>Ni(2+)</name>
        <dbReference type="ChEBI" id="CHEBI:49786"/>
    </cofactor>
    <text evidence="9">Binds 1 nickel ion per monomer.</text>
</comment>
<feature type="binding site" evidence="9">
    <location>
        <position position="99"/>
    </location>
    <ligand>
        <name>Fe(2+)</name>
        <dbReference type="ChEBI" id="CHEBI:29033"/>
    </ligand>
</feature>
<dbReference type="GO" id="GO:0010309">
    <property type="term" value="F:acireductone dioxygenase [iron(II)-requiring] activity"/>
    <property type="evidence" value="ECO:0007669"/>
    <property type="project" value="UniProtKB-UniRule"/>
</dbReference>
<evidence type="ECO:0000256" key="2">
    <source>
        <dbReference type="ARBA" id="ARBA00022596"/>
    </source>
</evidence>
<feature type="site" description="Important to generate the dianion" evidence="9">
    <location>
        <position position="107"/>
    </location>
</feature>